<keyword evidence="7 9" id="KW-1133">Transmembrane helix</keyword>
<dbReference type="GO" id="GO:0140359">
    <property type="term" value="F:ABC-type transporter activity"/>
    <property type="evidence" value="ECO:0007669"/>
    <property type="project" value="InterPro"/>
</dbReference>
<dbReference type="SUPFAM" id="SSF90123">
    <property type="entry name" value="ABC transporter transmembrane region"/>
    <property type="match status" value="1"/>
</dbReference>
<evidence type="ECO:0000256" key="3">
    <source>
        <dbReference type="ARBA" id="ARBA00022475"/>
    </source>
</evidence>
<evidence type="ECO:0000256" key="8">
    <source>
        <dbReference type="ARBA" id="ARBA00023136"/>
    </source>
</evidence>
<feature type="transmembrane region" description="Helical" evidence="9">
    <location>
        <begin position="160"/>
        <end position="178"/>
    </location>
</feature>
<dbReference type="FunFam" id="3.40.50.300:FF:000299">
    <property type="entry name" value="ABC transporter ATP-binding protein/permease"/>
    <property type="match status" value="1"/>
</dbReference>
<dbReference type="InterPro" id="IPR003593">
    <property type="entry name" value="AAA+_ATPase"/>
</dbReference>
<evidence type="ECO:0000256" key="6">
    <source>
        <dbReference type="ARBA" id="ARBA00022840"/>
    </source>
</evidence>
<dbReference type="OrthoDB" id="9760358at2"/>
<dbReference type="InterPro" id="IPR003439">
    <property type="entry name" value="ABC_transporter-like_ATP-bd"/>
</dbReference>
<dbReference type="Proteomes" id="UP000003844">
    <property type="component" value="Unassembled WGS sequence"/>
</dbReference>
<dbReference type="PROSITE" id="PS00211">
    <property type="entry name" value="ABC_TRANSPORTER_1"/>
    <property type="match status" value="1"/>
</dbReference>
<evidence type="ECO:0000256" key="2">
    <source>
        <dbReference type="ARBA" id="ARBA00022448"/>
    </source>
</evidence>
<dbReference type="HOGENOM" id="CLU_000604_84_3_10"/>
<evidence type="ECO:0000256" key="4">
    <source>
        <dbReference type="ARBA" id="ARBA00022692"/>
    </source>
</evidence>
<evidence type="ECO:0000259" key="11">
    <source>
        <dbReference type="PROSITE" id="PS50929"/>
    </source>
</evidence>
<reference evidence="13" key="1">
    <citation type="journal article" date="2012" name="Stand. Genomic Sci.">
        <title>Genome sequence of the Antarctic rhodopsins-containing flavobacterium Gillisia limnaea type strain (R-8282(T)).</title>
        <authorList>
            <person name="Riedel T."/>
            <person name="Held B."/>
            <person name="Nolan M."/>
            <person name="Lucas S."/>
            <person name="Lapidus A."/>
            <person name="Tice H."/>
            <person name="Del Rio T.G."/>
            <person name="Cheng J.F."/>
            <person name="Han C."/>
            <person name="Tapia R."/>
            <person name="Goodwin L.A."/>
            <person name="Pitluck S."/>
            <person name="Liolios K."/>
            <person name="Mavromatis K."/>
            <person name="Pagani I."/>
            <person name="Ivanova N."/>
            <person name="Mikhailova N."/>
            <person name="Pati A."/>
            <person name="Chen A."/>
            <person name="Palaniappan K."/>
            <person name="Land M."/>
            <person name="Rohde M."/>
            <person name="Tindall B.J."/>
            <person name="Detter J.C."/>
            <person name="Goker M."/>
            <person name="Bristow J."/>
            <person name="Eisen J.A."/>
            <person name="Markowitz V."/>
            <person name="Hugenholtz P."/>
            <person name="Kyrpides N.C."/>
            <person name="Klenk H.P."/>
            <person name="Woyke T."/>
        </authorList>
    </citation>
    <scope>NUCLEOTIDE SEQUENCE [LARGE SCALE GENOMIC DNA]</scope>
    <source>
        <strain evidence="13">DSM 15749 / LMG 21470 / R-8282</strain>
    </source>
</reference>
<dbReference type="PANTHER" id="PTHR24221:SF654">
    <property type="entry name" value="ATP-BINDING CASSETTE SUB-FAMILY B MEMBER 6"/>
    <property type="match status" value="1"/>
</dbReference>
<feature type="transmembrane region" description="Helical" evidence="9">
    <location>
        <begin position="184"/>
        <end position="203"/>
    </location>
</feature>
<dbReference type="GO" id="GO:0005524">
    <property type="term" value="F:ATP binding"/>
    <property type="evidence" value="ECO:0007669"/>
    <property type="project" value="UniProtKB-KW"/>
</dbReference>
<keyword evidence="13" id="KW-1185">Reference proteome</keyword>
<name>H2BS78_GILLR</name>
<dbReference type="RefSeq" id="WP_006987723.1">
    <property type="nucleotide sequence ID" value="NZ_JH594606.1"/>
</dbReference>
<dbReference type="InterPro" id="IPR039421">
    <property type="entry name" value="Type_1_exporter"/>
</dbReference>
<evidence type="ECO:0000256" key="7">
    <source>
        <dbReference type="ARBA" id="ARBA00022989"/>
    </source>
</evidence>
<sequence>MKKILKNYFNYFLYFYRYLRYRIFVSFSLSFIKGVLDGFGLAMFIPLLKLSSSSQNVSESSEMGNLSFLPEFLEKIGISLTITTALLIILSFFCLKGVITFIEGIMRVKYQQLFIREIRLTNIQLLNSYSFSEFVKSDAGKIQNTFSAEVNRVAMAYGSYFKSIEYGVLVLVYVSFAFASNTEFALIVAVGGVLTNFIFKWLFRKTKMLSRKYTNRAHNFQSLLIQHVANFKYLKASGLNYFYGNKLKNNINQLEEIQRNLGVVDATLMALREPLTILVVVIAILFQVNYYNADIGLIILSLIFLYRALTFLMAMQENWNKFLSVSGSMENMTEFTSELRNNKEKNGIVKFETFENKISLENIYFKYNNTTVIDGIDLNISKNETIAIIGESGSGKSTLMNILSGLLIPSNGQLLIDGIDISELDINSYRKRIGYIAQEAPIFNDTIFNNVTFWSEKSSDNLQKFHEAIRKASLSEFVNSLDDKEDEYLGNNGINISGGQKQRLSIARELYKDVDFLFMDEATSALDGETEAAIQSNIDLLKGRYTILMIAHRLSTIKNADKIILLKNGKIEAFGTFEELLKTSPTFVRMIKLQEF</sequence>
<feature type="transmembrane region" description="Helical" evidence="9">
    <location>
        <begin position="275"/>
        <end position="291"/>
    </location>
</feature>
<feature type="domain" description="ABC transmembrane type-1" evidence="11">
    <location>
        <begin position="24"/>
        <end position="324"/>
    </location>
</feature>
<keyword evidence="4 9" id="KW-0812">Transmembrane</keyword>
<accession>H2BS78</accession>
<keyword evidence="5" id="KW-0547">Nucleotide-binding</keyword>
<evidence type="ECO:0000256" key="5">
    <source>
        <dbReference type="ARBA" id="ARBA00022741"/>
    </source>
</evidence>
<dbReference type="InterPro" id="IPR011527">
    <property type="entry name" value="ABC1_TM_dom"/>
</dbReference>
<dbReference type="GO" id="GO:0005886">
    <property type="term" value="C:plasma membrane"/>
    <property type="evidence" value="ECO:0007669"/>
    <property type="project" value="UniProtKB-SubCell"/>
</dbReference>
<dbReference type="STRING" id="865937.Gilli_0691"/>
<gene>
    <name evidence="12" type="ORF">Gilli_0691</name>
</gene>
<dbReference type="InterPro" id="IPR027417">
    <property type="entry name" value="P-loop_NTPase"/>
</dbReference>
<proteinExistence type="predicted"/>
<evidence type="ECO:0000313" key="12">
    <source>
        <dbReference type="EMBL" id="EHQ01401.1"/>
    </source>
</evidence>
<dbReference type="GO" id="GO:0034040">
    <property type="term" value="F:ATPase-coupled lipid transmembrane transporter activity"/>
    <property type="evidence" value="ECO:0007669"/>
    <property type="project" value="TreeGrafter"/>
</dbReference>
<dbReference type="SMART" id="SM00382">
    <property type="entry name" value="AAA"/>
    <property type="match status" value="1"/>
</dbReference>
<feature type="transmembrane region" description="Helical" evidence="9">
    <location>
        <begin position="76"/>
        <end position="102"/>
    </location>
</feature>
<comment type="subcellular location">
    <subcellularLocation>
        <location evidence="1">Cell membrane</location>
        <topology evidence="1">Multi-pass membrane protein</topology>
    </subcellularLocation>
</comment>
<keyword evidence="8 9" id="KW-0472">Membrane</keyword>
<evidence type="ECO:0000256" key="1">
    <source>
        <dbReference type="ARBA" id="ARBA00004651"/>
    </source>
</evidence>
<dbReference type="PROSITE" id="PS50893">
    <property type="entry name" value="ABC_TRANSPORTER_2"/>
    <property type="match status" value="1"/>
</dbReference>
<evidence type="ECO:0000259" key="10">
    <source>
        <dbReference type="PROSITE" id="PS50893"/>
    </source>
</evidence>
<dbReference type="PANTHER" id="PTHR24221">
    <property type="entry name" value="ATP-BINDING CASSETTE SUB-FAMILY B"/>
    <property type="match status" value="1"/>
</dbReference>
<keyword evidence="2" id="KW-0813">Transport</keyword>
<dbReference type="GO" id="GO:0016887">
    <property type="term" value="F:ATP hydrolysis activity"/>
    <property type="evidence" value="ECO:0007669"/>
    <property type="project" value="InterPro"/>
</dbReference>
<dbReference type="eggNOG" id="COG1132">
    <property type="taxonomic scope" value="Bacteria"/>
</dbReference>
<organism evidence="12 13">
    <name type="scientific">Gillisia limnaea (strain DSM 15749 / LMG 21470 / R-8282)</name>
    <dbReference type="NCBI Taxonomy" id="865937"/>
    <lineage>
        <taxon>Bacteria</taxon>
        <taxon>Pseudomonadati</taxon>
        <taxon>Bacteroidota</taxon>
        <taxon>Flavobacteriia</taxon>
        <taxon>Flavobacteriales</taxon>
        <taxon>Flavobacteriaceae</taxon>
        <taxon>Gillisia</taxon>
    </lineage>
</organism>
<keyword evidence="3" id="KW-1003">Cell membrane</keyword>
<dbReference type="PROSITE" id="PS50929">
    <property type="entry name" value="ABC_TM1F"/>
    <property type="match status" value="1"/>
</dbReference>
<dbReference type="Gene3D" id="1.20.1560.10">
    <property type="entry name" value="ABC transporter type 1, transmembrane domain"/>
    <property type="match status" value="1"/>
</dbReference>
<feature type="transmembrane region" description="Helical" evidence="9">
    <location>
        <begin position="21"/>
        <end position="45"/>
    </location>
</feature>
<keyword evidence="6" id="KW-0067">ATP-binding</keyword>
<dbReference type="EMBL" id="JH594606">
    <property type="protein sequence ID" value="EHQ01401.1"/>
    <property type="molecule type" value="Genomic_DNA"/>
</dbReference>
<dbReference type="Pfam" id="PF00005">
    <property type="entry name" value="ABC_tran"/>
    <property type="match status" value="1"/>
</dbReference>
<dbReference type="SUPFAM" id="SSF52540">
    <property type="entry name" value="P-loop containing nucleoside triphosphate hydrolases"/>
    <property type="match status" value="1"/>
</dbReference>
<dbReference type="Gene3D" id="3.40.50.300">
    <property type="entry name" value="P-loop containing nucleotide triphosphate hydrolases"/>
    <property type="match status" value="1"/>
</dbReference>
<dbReference type="AlphaFoldDB" id="H2BS78"/>
<evidence type="ECO:0000313" key="13">
    <source>
        <dbReference type="Proteomes" id="UP000003844"/>
    </source>
</evidence>
<dbReference type="InterPro" id="IPR036640">
    <property type="entry name" value="ABC1_TM_sf"/>
</dbReference>
<feature type="domain" description="ABC transporter" evidence="10">
    <location>
        <begin position="358"/>
        <end position="593"/>
    </location>
</feature>
<protein>
    <submittedName>
        <fullName evidence="12">ABC transporter related protein</fullName>
    </submittedName>
</protein>
<evidence type="ECO:0000256" key="9">
    <source>
        <dbReference type="SAM" id="Phobius"/>
    </source>
</evidence>
<dbReference type="InterPro" id="IPR017871">
    <property type="entry name" value="ABC_transporter-like_CS"/>
</dbReference>